<comment type="caution">
    <text evidence="1">The sequence shown here is derived from an EMBL/GenBank/DDBJ whole genome shotgun (WGS) entry which is preliminary data.</text>
</comment>
<name>A0ABU6PMH3_9BACL</name>
<dbReference type="Proteomes" id="UP001343257">
    <property type="component" value="Unassembled WGS sequence"/>
</dbReference>
<keyword evidence="2" id="KW-1185">Reference proteome</keyword>
<protein>
    <submittedName>
        <fullName evidence="1">Uncharacterized protein</fullName>
    </submittedName>
</protein>
<proteinExistence type="predicted"/>
<accession>A0ABU6PMH3</accession>
<dbReference type="EMBL" id="JARTLD010000003">
    <property type="protein sequence ID" value="MED5015997.1"/>
    <property type="molecule type" value="Genomic_DNA"/>
</dbReference>
<sequence length="140" mass="16083">MLTTYGIHLQMYISIHQIGGTAVVLNRSRPVVLWDIESRMLVFISDLNFPLVPEIRLCFELISEGQPVCRVYGKLLWKEDSLTDAKQYGVLLEPEEHGEVNMAKKITRSILGNRFGSHKYDHYMDFMNDKGSGQVFDVMT</sequence>
<evidence type="ECO:0000313" key="1">
    <source>
        <dbReference type="EMBL" id="MED5015997.1"/>
    </source>
</evidence>
<gene>
    <name evidence="1" type="ORF">P9847_01620</name>
</gene>
<reference evidence="1 2" key="1">
    <citation type="submission" date="2023-03" db="EMBL/GenBank/DDBJ databases">
        <title>Bacillus Genome Sequencing.</title>
        <authorList>
            <person name="Dunlap C."/>
        </authorList>
    </citation>
    <scope>NUCLEOTIDE SEQUENCE [LARGE SCALE GENOMIC DNA]</scope>
    <source>
        <strain evidence="1 2">NRS-52</strain>
    </source>
</reference>
<dbReference type="RefSeq" id="WP_328274844.1">
    <property type="nucleotide sequence ID" value="NZ_JARTLD010000003.1"/>
</dbReference>
<organism evidence="1 2">
    <name type="scientific">Paenibacillus chibensis</name>
    <dbReference type="NCBI Taxonomy" id="59846"/>
    <lineage>
        <taxon>Bacteria</taxon>
        <taxon>Bacillati</taxon>
        <taxon>Bacillota</taxon>
        <taxon>Bacilli</taxon>
        <taxon>Bacillales</taxon>
        <taxon>Paenibacillaceae</taxon>
        <taxon>Paenibacillus</taxon>
    </lineage>
</organism>
<evidence type="ECO:0000313" key="2">
    <source>
        <dbReference type="Proteomes" id="UP001343257"/>
    </source>
</evidence>